<keyword evidence="3" id="KW-1185">Reference proteome</keyword>
<dbReference type="InterPro" id="IPR013078">
    <property type="entry name" value="His_Pase_superF_clade-1"/>
</dbReference>
<dbReference type="OrthoDB" id="5296884at2"/>
<dbReference type="EMBL" id="CP014578">
    <property type="protein sequence ID" value="ANB71586.1"/>
    <property type="molecule type" value="Genomic_DNA"/>
</dbReference>
<dbReference type="EC" id="3.1.3.73" evidence="1"/>
<dbReference type="InterPro" id="IPR029033">
    <property type="entry name" value="His_PPase_superfam"/>
</dbReference>
<protein>
    <recommendedName>
        <fullName evidence="1">Alpha-ribazole phosphatase</fullName>
        <ecNumber evidence="1">3.1.3.73</ecNumber>
    </recommendedName>
</protein>
<proteinExistence type="predicted"/>
<evidence type="ECO:0000313" key="2">
    <source>
        <dbReference type="EMBL" id="ANB71586.1"/>
    </source>
</evidence>
<dbReference type="KEGG" id="buz:AYM40_03775"/>
<dbReference type="Pfam" id="PF00300">
    <property type="entry name" value="His_Phos_1"/>
    <property type="match status" value="1"/>
</dbReference>
<evidence type="ECO:0000256" key="1">
    <source>
        <dbReference type="NCBIfam" id="TIGR03162"/>
    </source>
</evidence>
<dbReference type="Proteomes" id="UP000076852">
    <property type="component" value="Chromosome 1"/>
</dbReference>
<dbReference type="GO" id="GO:0043755">
    <property type="term" value="F:alpha-ribazole phosphatase activity"/>
    <property type="evidence" value="ECO:0007669"/>
    <property type="project" value="UniProtKB-UniRule"/>
</dbReference>
<name>A0A160FIC4_9BURK</name>
<accession>A0A160FIC4</accession>
<dbReference type="RefSeq" id="WP_063495055.1">
    <property type="nucleotide sequence ID" value="NZ_CP014578.1"/>
</dbReference>
<sequence length="196" mass="21810">MDIVLIRHPAVALDAGVCYGQSNVALVADAEVSSTALALKLATLLVPAPRVFISSPLMRCSALAAAMANDFGCALSYDDRLQEMNFGAWEQQRWDAIDRELLDDWAANFEHARAHGGESVAQFVARVRAWFDAFAQTRELSPAYVVTHAGVMRVIASLVLDVPLEHCLRWSLEMTGIVWLRRDEATQQWLLVRWNA</sequence>
<dbReference type="SUPFAM" id="SSF53254">
    <property type="entry name" value="Phosphoglycerate mutase-like"/>
    <property type="match status" value="1"/>
</dbReference>
<reference evidence="2 3" key="1">
    <citation type="journal article" date="2016" name="Gene">
        <title>PacBio SMRT assembly of a complex multi-replicon genome reveals chlorocatechol degradative operon in a region of genome plasticity.</title>
        <authorList>
            <person name="Ricker N."/>
            <person name="Shen S.Y."/>
            <person name="Goordial J."/>
            <person name="Jin S."/>
            <person name="Fulthorpe R.R."/>
        </authorList>
    </citation>
    <scope>NUCLEOTIDE SEQUENCE [LARGE SCALE GENOMIC DNA]</scope>
    <source>
        <strain evidence="2 3">OLGA172</strain>
    </source>
</reference>
<organism evidence="2 3">
    <name type="scientific">Paraburkholderia phytofirmans OLGA172</name>
    <dbReference type="NCBI Taxonomy" id="1417228"/>
    <lineage>
        <taxon>Bacteria</taxon>
        <taxon>Pseudomonadati</taxon>
        <taxon>Pseudomonadota</taxon>
        <taxon>Betaproteobacteria</taxon>
        <taxon>Burkholderiales</taxon>
        <taxon>Burkholderiaceae</taxon>
        <taxon>Paraburkholderia</taxon>
    </lineage>
</organism>
<dbReference type="SMART" id="SM00855">
    <property type="entry name" value="PGAM"/>
    <property type="match status" value="1"/>
</dbReference>
<dbReference type="NCBIfam" id="TIGR03162">
    <property type="entry name" value="ribazole_cobC"/>
    <property type="match status" value="1"/>
</dbReference>
<dbReference type="GO" id="GO:0009236">
    <property type="term" value="P:cobalamin biosynthetic process"/>
    <property type="evidence" value="ECO:0007669"/>
    <property type="project" value="UniProtKB-UniRule"/>
</dbReference>
<evidence type="ECO:0000313" key="3">
    <source>
        <dbReference type="Proteomes" id="UP000076852"/>
    </source>
</evidence>
<dbReference type="STRING" id="1804984.AYM40_03775"/>
<gene>
    <name evidence="2" type="ORF">AYM40_03775</name>
</gene>
<dbReference type="InterPro" id="IPR017578">
    <property type="entry name" value="Ribazole_CobC"/>
</dbReference>
<dbReference type="AlphaFoldDB" id="A0A160FIC4"/>
<dbReference type="Gene3D" id="3.40.50.1240">
    <property type="entry name" value="Phosphoglycerate mutase-like"/>
    <property type="match status" value="1"/>
</dbReference>